<reference evidence="1 2" key="1">
    <citation type="journal article" date="2013" name="Mar. Genomics">
        <title>Expression of sulfatases in Rhodopirellula baltica and the diversity of sulfatases in the genus Rhodopirellula.</title>
        <authorList>
            <person name="Wegner C.E."/>
            <person name="Richter-Heitmann T."/>
            <person name="Klindworth A."/>
            <person name="Klockow C."/>
            <person name="Richter M."/>
            <person name="Achstetter T."/>
            <person name="Glockner F.O."/>
            <person name="Harder J."/>
        </authorList>
    </citation>
    <scope>NUCLEOTIDE SEQUENCE [LARGE SCALE GENOMIC DNA]</scope>
    <source>
        <strain evidence="1 2">SM41</strain>
    </source>
</reference>
<name>M5U9H7_9BACT</name>
<proteinExistence type="predicted"/>
<dbReference type="AlphaFoldDB" id="M5U9H7"/>
<dbReference type="Proteomes" id="UP000011885">
    <property type="component" value="Unassembled WGS sequence"/>
</dbReference>
<keyword evidence="2" id="KW-1185">Reference proteome</keyword>
<sequence length="82" mass="9828">MIVYIHESILKLKLPDRHGWIRQDSVLQSLATSASSFFKMLATQRLLPARRIFNLQYDYEKIENQNRGLDHQRFTLRHAVFR</sequence>
<dbReference type="PATRIC" id="fig|1263870.3.peg.549"/>
<evidence type="ECO:0000313" key="2">
    <source>
        <dbReference type="Proteomes" id="UP000011885"/>
    </source>
</evidence>
<gene>
    <name evidence="1" type="ORF">RSSM_00500</name>
</gene>
<comment type="caution">
    <text evidence="1">The sequence shown here is derived from an EMBL/GenBank/DDBJ whole genome shotgun (WGS) entry which is preliminary data.</text>
</comment>
<evidence type="ECO:0000313" key="1">
    <source>
        <dbReference type="EMBL" id="EMI58075.1"/>
    </source>
</evidence>
<dbReference type="EMBL" id="ANOH01000047">
    <property type="protein sequence ID" value="EMI58075.1"/>
    <property type="molecule type" value="Genomic_DNA"/>
</dbReference>
<protein>
    <submittedName>
        <fullName evidence="1">Uncharacterized protein</fullName>
    </submittedName>
</protein>
<organism evidence="1 2">
    <name type="scientific">Rhodopirellula sallentina SM41</name>
    <dbReference type="NCBI Taxonomy" id="1263870"/>
    <lineage>
        <taxon>Bacteria</taxon>
        <taxon>Pseudomonadati</taxon>
        <taxon>Planctomycetota</taxon>
        <taxon>Planctomycetia</taxon>
        <taxon>Pirellulales</taxon>
        <taxon>Pirellulaceae</taxon>
        <taxon>Rhodopirellula</taxon>
    </lineage>
</organism>
<accession>M5U9H7</accession>